<dbReference type="GO" id="GO:0008810">
    <property type="term" value="F:cellulase activity"/>
    <property type="evidence" value="ECO:0007669"/>
    <property type="project" value="UniProtKB-EC"/>
</dbReference>
<protein>
    <recommendedName>
        <fullName evidence="3">cellulase</fullName>
        <ecNumber evidence="3">3.2.1.4</ecNumber>
    </recommendedName>
</protein>
<organism evidence="8 9">
    <name type="scientific">Terrimicrobium sacchariphilum</name>
    <dbReference type="NCBI Taxonomy" id="690879"/>
    <lineage>
        <taxon>Bacteria</taxon>
        <taxon>Pseudomonadati</taxon>
        <taxon>Verrucomicrobiota</taxon>
        <taxon>Terrimicrobiia</taxon>
        <taxon>Terrimicrobiales</taxon>
        <taxon>Terrimicrobiaceae</taxon>
        <taxon>Terrimicrobium</taxon>
    </lineage>
</organism>
<dbReference type="InterPro" id="IPR008928">
    <property type="entry name" value="6-hairpin_glycosidase_sf"/>
</dbReference>
<evidence type="ECO:0000256" key="5">
    <source>
        <dbReference type="ARBA" id="ARBA00023001"/>
    </source>
</evidence>
<dbReference type="InParanoid" id="A0A146G8H9"/>
<dbReference type="InterPro" id="IPR012341">
    <property type="entry name" value="6hp_glycosidase-like_sf"/>
</dbReference>
<comment type="similarity">
    <text evidence="2">Belongs to the glycosyl hydrolase 8 (cellulase D) family.</text>
</comment>
<keyword evidence="7" id="KW-0119">Carbohydrate metabolism</keyword>
<evidence type="ECO:0000313" key="8">
    <source>
        <dbReference type="EMBL" id="GAT34019.1"/>
    </source>
</evidence>
<keyword evidence="9" id="KW-1185">Reference proteome</keyword>
<dbReference type="AlphaFoldDB" id="A0A146G8H9"/>
<comment type="caution">
    <text evidence="8">The sequence shown here is derived from an EMBL/GenBank/DDBJ whole genome shotgun (WGS) entry which is preliminary data.</text>
</comment>
<keyword evidence="6" id="KW-0326">Glycosidase</keyword>
<dbReference type="SUPFAM" id="SSF48208">
    <property type="entry name" value="Six-hairpin glycosidases"/>
    <property type="match status" value="1"/>
</dbReference>
<sequence>MRAKWAVILSLSAIFALVFGFKLTSFVLDFLNPYGLRKADWEIYQRNFISADGRVIDTGNENVSHSEGQGYGLVIAAAYQDRAAFDRIWNWTQQNLQVRPSDKLLAWQWKPGAKPIEDQNGTPLPGADHGGAVTDTNNASDGDLLVAWALIRASKVWNDYKYQQAAAQILVDLARLDLKDYEGKTILLPGTDGFWADDGATLNPSYYIFPALDEIAAAFPGTPWTKVAADGRSLVEKGAFGKWKLTPDWLFATGSELQISTKFPPDFGYNAVRVPLHLAWAQKNSPLLVSFADFWKPLLPDHMPATVNLKDDSFGPYPALPGMKSIAAYTIACASKGSLTVRALPAVTKEEPYFSASLSILTKIAVRESFATK</sequence>
<keyword evidence="7" id="KW-0624">Polysaccharide degradation</keyword>
<evidence type="ECO:0000313" key="9">
    <source>
        <dbReference type="Proteomes" id="UP000076023"/>
    </source>
</evidence>
<dbReference type="OrthoDB" id="9766708at2"/>
<evidence type="ECO:0000256" key="1">
    <source>
        <dbReference type="ARBA" id="ARBA00000966"/>
    </source>
</evidence>
<reference evidence="9" key="1">
    <citation type="journal article" date="2017" name="Genome Announc.">
        <title>Draft Genome Sequence of Terrimicrobium sacchariphilum NM-5T, a Facultative Anaerobic Soil Bacterium of the Class Spartobacteria.</title>
        <authorList>
            <person name="Qiu Y.L."/>
            <person name="Tourlousse D.M."/>
            <person name="Matsuura N."/>
            <person name="Ohashi A."/>
            <person name="Sekiguchi Y."/>
        </authorList>
    </citation>
    <scope>NUCLEOTIDE SEQUENCE [LARGE SCALE GENOMIC DNA]</scope>
    <source>
        <strain evidence="9">NM-5</strain>
    </source>
</reference>
<evidence type="ECO:0000256" key="3">
    <source>
        <dbReference type="ARBA" id="ARBA00012601"/>
    </source>
</evidence>
<comment type="catalytic activity">
    <reaction evidence="1">
        <text>Endohydrolysis of (1-&gt;4)-beta-D-glucosidic linkages in cellulose, lichenin and cereal beta-D-glucans.</text>
        <dbReference type="EC" id="3.2.1.4"/>
    </reaction>
</comment>
<dbReference type="EC" id="3.2.1.4" evidence="3"/>
<evidence type="ECO:0000256" key="2">
    <source>
        <dbReference type="ARBA" id="ARBA00009209"/>
    </source>
</evidence>
<evidence type="ECO:0000256" key="7">
    <source>
        <dbReference type="ARBA" id="ARBA00023326"/>
    </source>
</evidence>
<dbReference type="Proteomes" id="UP000076023">
    <property type="component" value="Unassembled WGS sequence"/>
</dbReference>
<dbReference type="STRING" id="690879.TSACC_22441"/>
<evidence type="ECO:0000256" key="6">
    <source>
        <dbReference type="ARBA" id="ARBA00023295"/>
    </source>
</evidence>
<keyword evidence="5" id="KW-0136">Cellulose degradation</keyword>
<dbReference type="FunCoup" id="A0A146G8H9">
    <property type="interactions" value="7"/>
</dbReference>
<evidence type="ECO:0000256" key="4">
    <source>
        <dbReference type="ARBA" id="ARBA00022801"/>
    </source>
</evidence>
<keyword evidence="4" id="KW-0378">Hydrolase</keyword>
<dbReference type="Gene3D" id="1.50.10.10">
    <property type="match status" value="1"/>
</dbReference>
<dbReference type="GO" id="GO:0030245">
    <property type="term" value="P:cellulose catabolic process"/>
    <property type="evidence" value="ECO:0007669"/>
    <property type="project" value="UniProtKB-KW"/>
</dbReference>
<proteinExistence type="inferred from homology"/>
<gene>
    <name evidence="8" type="ORF">TSACC_22441</name>
</gene>
<accession>A0A146G8H9</accession>
<dbReference type="Pfam" id="PF01270">
    <property type="entry name" value="Glyco_hydro_8"/>
    <property type="match status" value="1"/>
</dbReference>
<dbReference type="PRINTS" id="PR00735">
    <property type="entry name" value="GLHYDRLASE8"/>
</dbReference>
<dbReference type="InterPro" id="IPR002037">
    <property type="entry name" value="Glyco_hydro_8"/>
</dbReference>
<dbReference type="RefSeq" id="WP_084400439.1">
    <property type="nucleotide sequence ID" value="NZ_BDCO01000002.1"/>
</dbReference>
<name>A0A146G8H9_TERSA</name>
<dbReference type="EMBL" id="BDCO01000002">
    <property type="protein sequence ID" value="GAT34019.1"/>
    <property type="molecule type" value="Genomic_DNA"/>
</dbReference>